<evidence type="ECO:0000313" key="3">
    <source>
        <dbReference type="Proteomes" id="UP000658127"/>
    </source>
</evidence>
<keyword evidence="3" id="KW-1185">Reference proteome</keyword>
<evidence type="ECO:0000256" key="1">
    <source>
        <dbReference type="SAM" id="MobiDB-lite"/>
    </source>
</evidence>
<dbReference type="EMBL" id="BMNE01000001">
    <property type="protein sequence ID" value="GGN71594.1"/>
    <property type="molecule type" value="Genomic_DNA"/>
</dbReference>
<proteinExistence type="predicted"/>
<organism evidence="2 3">
    <name type="scientific">Nocardia rhizosphaerihabitans</name>
    <dbReference type="NCBI Taxonomy" id="1691570"/>
    <lineage>
        <taxon>Bacteria</taxon>
        <taxon>Bacillati</taxon>
        <taxon>Actinomycetota</taxon>
        <taxon>Actinomycetes</taxon>
        <taxon>Mycobacteriales</taxon>
        <taxon>Nocardiaceae</taxon>
        <taxon>Nocardia</taxon>
    </lineage>
</organism>
<name>A0ABQ2K8M2_9NOCA</name>
<dbReference type="Proteomes" id="UP000658127">
    <property type="component" value="Unassembled WGS sequence"/>
</dbReference>
<sequence>MACYPFRTSASAARYRSRPTDKSPGVAESGDVEHSVGARAVAKTEFERAGADGGHRFEIQRSLAGLYTVQAVTEAALRGRRQLAQSVEGTADPSEFLHVAGVQVA</sequence>
<protein>
    <submittedName>
        <fullName evidence="2">Uncharacterized protein</fullName>
    </submittedName>
</protein>
<reference evidence="3" key="1">
    <citation type="journal article" date="2019" name="Int. J. Syst. Evol. Microbiol.">
        <title>The Global Catalogue of Microorganisms (GCM) 10K type strain sequencing project: providing services to taxonomists for standard genome sequencing and annotation.</title>
        <authorList>
            <consortium name="The Broad Institute Genomics Platform"/>
            <consortium name="The Broad Institute Genome Sequencing Center for Infectious Disease"/>
            <person name="Wu L."/>
            <person name="Ma J."/>
        </authorList>
    </citation>
    <scope>NUCLEOTIDE SEQUENCE [LARGE SCALE GENOMIC DNA]</scope>
    <source>
        <strain evidence="3">CGMCC 4.7329</strain>
    </source>
</reference>
<accession>A0ABQ2K8M2</accession>
<feature type="region of interest" description="Disordered" evidence="1">
    <location>
        <begin position="1"/>
        <end position="34"/>
    </location>
</feature>
<comment type="caution">
    <text evidence="2">The sequence shown here is derived from an EMBL/GenBank/DDBJ whole genome shotgun (WGS) entry which is preliminary data.</text>
</comment>
<evidence type="ECO:0000313" key="2">
    <source>
        <dbReference type="EMBL" id="GGN71594.1"/>
    </source>
</evidence>
<gene>
    <name evidence="2" type="ORF">GCM10011610_12000</name>
</gene>